<comment type="caution">
    <text evidence="1">The sequence shown here is derived from an EMBL/GenBank/DDBJ whole genome shotgun (WGS) entry which is preliminary data.</text>
</comment>
<organism evidence="1 2">
    <name type="scientific">Nonomuraea cypriaca</name>
    <dbReference type="NCBI Taxonomy" id="1187855"/>
    <lineage>
        <taxon>Bacteria</taxon>
        <taxon>Bacillati</taxon>
        <taxon>Actinomycetota</taxon>
        <taxon>Actinomycetes</taxon>
        <taxon>Streptosporangiales</taxon>
        <taxon>Streptosporangiaceae</taxon>
        <taxon>Nonomuraea</taxon>
    </lineage>
</organism>
<protein>
    <submittedName>
        <fullName evidence="1">Uncharacterized protein</fullName>
    </submittedName>
</protein>
<name>A0A931AFD5_9ACTN</name>
<reference evidence="1" key="1">
    <citation type="submission" date="2020-11" db="EMBL/GenBank/DDBJ databases">
        <title>Whole-genome analyses of Nonomuraea sp. K274.</title>
        <authorList>
            <person name="Veyisoglu A."/>
        </authorList>
    </citation>
    <scope>NUCLEOTIDE SEQUENCE</scope>
    <source>
        <strain evidence="1">K274</strain>
    </source>
</reference>
<sequence>MRYEPADRLWLAALSHLLPPRSLAKTFPITPATLLASHRTLVANK</sequence>
<dbReference type="AlphaFoldDB" id="A0A931AFD5"/>
<accession>A0A931AFD5</accession>
<dbReference type="Proteomes" id="UP000605361">
    <property type="component" value="Unassembled WGS sequence"/>
</dbReference>
<dbReference type="EMBL" id="JADOGI010000178">
    <property type="protein sequence ID" value="MBF8191821.1"/>
    <property type="molecule type" value="Genomic_DNA"/>
</dbReference>
<keyword evidence="2" id="KW-1185">Reference proteome</keyword>
<gene>
    <name evidence="1" type="ORF">ITP53_40300</name>
</gene>
<dbReference type="RefSeq" id="WP_195900728.1">
    <property type="nucleotide sequence ID" value="NZ_JADOGI010000178.1"/>
</dbReference>
<proteinExistence type="predicted"/>
<evidence type="ECO:0000313" key="1">
    <source>
        <dbReference type="EMBL" id="MBF8191821.1"/>
    </source>
</evidence>
<evidence type="ECO:0000313" key="2">
    <source>
        <dbReference type="Proteomes" id="UP000605361"/>
    </source>
</evidence>